<keyword evidence="2" id="KW-1185">Reference proteome</keyword>
<proteinExistence type="predicted"/>
<comment type="caution">
    <text evidence="1">The sequence shown here is derived from an EMBL/GenBank/DDBJ whole genome shotgun (WGS) entry which is preliminary data.</text>
</comment>
<organism evidence="1 2">
    <name type="scientific">Nocardia neocaledoniensis</name>
    <dbReference type="NCBI Taxonomy" id="236511"/>
    <lineage>
        <taxon>Bacteria</taxon>
        <taxon>Bacillati</taxon>
        <taxon>Actinomycetota</taxon>
        <taxon>Actinomycetes</taxon>
        <taxon>Mycobacteriales</taxon>
        <taxon>Nocardiaceae</taxon>
        <taxon>Nocardia</taxon>
    </lineage>
</organism>
<evidence type="ECO:0000313" key="2">
    <source>
        <dbReference type="Proteomes" id="UP000246410"/>
    </source>
</evidence>
<name>A0A317NJJ0_9NOCA</name>
<dbReference type="AlphaFoldDB" id="A0A317NJJ0"/>
<dbReference type="EMBL" id="QGTL01000005">
    <property type="protein sequence ID" value="PWV75047.1"/>
    <property type="molecule type" value="Genomic_DNA"/>
</dbReference>
<dbReference type="RefSeq" id="WP_146229297.1">
    <property type="nucleotide sequence ID" value="NZ_QGTL01000005.1"/>
</dbReference>
<accession>A0A317NJJ0</accession>
<reference evidence="1 2" key="1">
    <citation type="submission" date="2018-05" db="EMBL/GenBank/DDBJ databases">
        <title>Genomic Encyclopedia of Type Strains, Phase IV (KMG-IV): sequencing the most valuable type-strain genomes for metagenomic binning, comparative biology and taxonomic classification.</title>
        <authorList>
            <person name="Goeker M."/>
        </authorList>
    </citation>
    <scope>NUCLEOTIDE SEQUENCE [LARGE SCALE GENOMIC DNA]</scope>
    <source>
        <strain evidence="1 2">DSM 44717</strain>
    </source>
</reference>
<evidence type="ECO:0000313" key="1">
    <source>
        <dbReference type="EMBL" id="PWV75047.1"/>
    </source>
</evidence>
<gene>
    <name evidence="1" type="ORF">DFR69_105113</name>
</gene>
<dbReference type="Proteomes" id="UP000246410">
    <property type="component" value="Unassembled WGS sequence"/>
</dbReference>
<protein>
    <submittedName>
        <fullName evidence="1">Uncharacterized protein</fullName>
    </submittedName>
</protein>
<sequence>MGSRRTESFSAWREQVREDLLTVTEFAQEARAVAGVRGRGIGRLADGLRRDVTAEALAFADDLADLADAALRARTDGRESRLAGFFGHRAGRSRSRRWR</sequence>